<dbReference type="AlphaFoldDB" id="A0A9D2GTL7"/>
<gene>
    <name evidence="1" type="ORF">H9804_00915</name>
</gene>
<protein>
    <submittedName>
        <fullName evidence="1">Uncharacterized protein</fullName>
    </submittedName>
</protein>
<dbReference type="EMBL" id="DXAQ01000015">
    <property type="protein sequence ID" value="HIZ88480.1"/>
    <property type="molecule type" value="Genomic_DNA"/>
</dbReference>
<reference evidence="1" key="2">
    <citation type="submission" date="2021-04" db="EMBL/GenBank/DDBJ databases">
        <authorList>
            <person name="Gilroy R."/>
        </authorList>
    </citation>
    <scope>NUCLEOTIDE SEQUENCE</scope>
    <source>
        <strain evidence="1">ChiW4-1371</strain>
    </source>
</reference>
<sequence length="173" mass="19660">MFVRKIVVILLIMCFPVSLCYAQGNRALIEKMVNSLNAENAKSVIIPGSNGVLSIYFEKANKNNKNVSLMGMELVYNEIRSTFQVGSNIAITQNGRLVFAQNGDKIYIKASGGSKESLSLTLSMFEYIYKKDYVIVKYRDESFKFNEALYDKQKHTFTVYDNGKYVKTVTLKQ</sequence>
<accession>A0A9D2GTL7</accession>
<comment type="caution">
    <text evidence="1">The sequence shown here is derived from an EMBL/GenBank/DDBJ whole genome shotgun (WGS) entry which is preliminary data.</text>
</comment>
<evidence type="ECO:0000313" key="2">
    <source>
        <dbReference type="Proteomes" id="UP000824176"/>
    </source>
</evidence>
<name>A0A9D2GTL7_9BACT</name>
<reference evidence="1" key="1">
    <citation type="journal article" date="2021" name="PeerJ">
        <title>Extensive microbial diversity within the chicken gut microbiome revealed by metagenomics and culture.</title>
        <authorList>
            <person name="Gilroy R."/>
            <person name="Ravi A."/>
            <person name="Getino M."/>
            <person name="Pursley I."/>
            <person name="Horton D.L."/>
            <person name="Alikhan N.F."/>
            <person name="Baker D."/>
            <person name="Gharbi K."/>
            <person name="Hall N."/>
            <person name="Watson M."/>
            <person name="Adriaenssens E.M."/>
            <person name="Foster-Nyarko E."/>
            <person name="Jarju S."/>
            <person name="Secka A."/>
            <person name="Antonio M."/>
            <person name="Oren A."/>
            <person name="Chaudhuri R.R."/>
            <person name="La Ragione R."/>
            <person name="Hildebrand F."/>
            <person name="Pallen M.J."/>
        </authorList>
    </citation>
    <scope>NUCLEOTIDE SEQUENCE</scope>
    <source>
        <strain evidence="1">ChiW4-1371</strain>
    </source>
</reference>
<dbReference type="Proteomes" id="UP000824176">
    <property type="component" value="Unassembled WGS sequence"/>
</dbReference>
<proteinExistence type="predicted"/>
<organism evidence="1 2">
    <name type="scientific">Candidatus Mucispirillum faecigallinarum</name>
    <dbReference type="NCBI Taxonomy" id="2838699"/>
    <lineage>
        <taxon>Bacteria</taxon>
        <taxon>Pseudomonadati</taxon>
        <taxon>Deferribacterota</taxon>
        <taxon>Deferribacteres</taxon>
        <taxon>Deferribacterales</taxon>
        <taxon>Mucispirillaceae</taxon>
        <taxon>Mucispirillum</taxon>
    </lineage>
</organism>
<evidence type="ECO:0000313" key="1">
    <source>
        <dbReference type="EMBL" id="HIZ88480.1"/>
    </source>
</evidence>